<accession>A0ABQ8FRZ2</accession>
<proteinExistence type="predicted"/>
<gene>
    <name evidence="1" type="ORF">BASA50_001464</name>
</gene>
<protein>
    <submittedName>
        <fullName evidence="1">Uncharacterized protein</fullName>
    </submittedName>
</protein>
<keyword evidence="2" id="KW-1185">Reference proteome</keyword>
<dbReference type="Proteomes" id="UP001648503">
    <property type="component" value="Unassembled WGS sequence"/>
</dbReference>
<evidence type="ECO:0000313" key="1">
    <source>
        <dbReference type="EMBL" id="KAH6601606.1"/>
    </source>
</evidence>
<evidence type="ECO:0000313" key="2">
    <source>
        <dbReference type="Proteomes" id="UP001648503"/>
    </source>
</evidence>
<sequence>MSHYLFHLHASTKAIHTWSAFAQEKQDDQLWIPPTVRATILVSRHFTDGPCCSAHAFIQEMGMSSAVPFKHSDQVESKSNEAKKNTRCIPAVKARAVSKTRLAFDPMVLHSSDTNDQGVSFLRFTDKLIVPSFTCLNGPNGIVCKAPLAMVV</sequence>
<organism evidence="1 2">
    <name type="scientific">Batrachochytrium salamandrivorans</name>
    <dbReference type="NCBI Taxonomy" id="1357716"/>
    <lineage>
        <taxon>Eukaryota</taxon>
        <taxon>Fungi</taxon>
        <taxon>Fungi incertae sedis</taxon>
        <taxon>Chytridiomycota</taxon>
        <taxon>Chytridiomycota incertae sedis</taxon>
        <taxon>Chytridiomycetes</taxon>
        <taxon>Rhizophydiales</taxon>
        <taxon>Rhizophydiales incertae sedis</taxon>
        <taxon>Batrachochytrium</taxon>
    </lineage>
</organism>
<comment type="caution">
    <text evidence="1">The sequence shown here is derived from an EMBL/GenBank/DDBJ whole genome shotgun (WGS) entry which is preliminary data.</text>
</comment>
<name>A0ABQ8FRZ2_9FUNG</name>
<dbReference type="EMBL" id="JAFCIX010000002">
    <property type="protein sequence ID" value="KAH6601606.1"/>
    <property type="molecule type" value="Genomic_DNA"/>
</dbReference>
<reference evidence="1 2" key="1">
    <citation type="submission" date="2021-02" db="EMBL/GenBank/DDBJ databases">
        <title>Variation within the Batrachochytrium salamandrivorans European outbreak.</title>
        <authorList>
            <person name="Kelly M."/>
            <person name="Pasmans F."/>
            <person name="Shea T.P."/>
            <person name="Munoz J.F."/>
            <person name="Carranza S."/>
            <person name="Cuomo C.A."/>
            <person name="Martel A."/>
        </authorList>
    </citation>
    <scope>NUCLEOTIDE SEQUENCE [LARGE SCALE GENOMIC DNA]</scope>
    <source>
        <strain evidence="1 2">AMFP18/2</strain>
    </source>
</reference>